<dbReference type="EMBL" id="VICD02000032">
    <property type="protein sequence ID" value="KAB8198278.1"/>
    <property type="molecule type" value="Genomic_DNA"/>
</dbReference>
<evidence type="ECO:0000259" key="1">
    <source>
        <dbReference type="Pfam" id="PF05117"/>
    </source>
</evidence>
<dbReference type="SUPFAM" id="SSF89946">
    <property type="entry name" value="Hypothetical protein VC0424"/>
    <property type="match status" value="1"/>
</dbReference>
<dbReference type="InterPro" id="IPR036701">
    <property type="entry name" value="RraB-like_sf"/>
</dbReference>
<feature type="domain" description="Regulator of ribonuclease activity B" evidence="2">
    <location>
        <begin position="145"/>
        <end position="243"/>
    </location>
</feature>
<feature type="domain" description="DUF695" evidence="1">
    <location>
        <begin position="3"/>
        <end position="135"/>
    </location>
</feature>
<gene>
    <name evidence="3" type="ORF">FKV24_002990</name>
</gene>
<dbReference type="InterPro" id="IPR009671">
    <property type="entry name" value="RraB_dom"/>
</dbReference>
<dbReference type="InterPro" id="IPR016097">
    <property type="entry name" value="DUF695"/>
</dbReference>
<proteinExistence type="predicted"/>
<evidence type="ECO:0000313" key="3">
    <source>
        <dbReference type="EMBL" id="KAB8198278.1"/>
    </source>
</evidence>
<dbReference type="RefSeq" id="WP_141481160.1">
    <property type="nucleotide sequence ID" value="NZ_VICD02000032.1"/>
</dbReference>
<sequence length="252" mass="28818">MSDNWDFYFCHVDDHPASIFVDIGIGDAPPRDEYPLRQHLRLRLRAPRDDGLSSEDEFETLATIEDRLNEACARHDLLYVGRCTSDGRRDFIFYARSGHESTDWLAETMAAEPGYGYETDVEADPGWGAYFEFLYPDEEGFNFISNRQVLDALTRNGDALAQPRQIDHWAYFPQPEQRAGFIERMTALGFQVRELLEPDADRSDYGVKLWREDIPGHDRIEAITLPLLRAARECGGGYDGWECGVVSSGRPR</sequence>
<accession>A0A508B0B8</accession>
<evidence type="ECO:0000259" key="2">
    <source>
        <dbReference type="Pfam" id="PF06877"/>
    </source>
</evidence>
<dbReference type="Pfam" id="PF05117">
    <property type="entry name" value="DUF695"/>
    <property type="match status" value="1"/>
</dbReference>
<protein>
    <submittedName>
        <fullName evidence="3">DUF695 domain-containing protein</fullName>
    </submittedName>
</protein>
<name>A0A508B0B8_9GAMM</name>
<evidence type="ECO:0000313" key="4">
    <source>
        <dbReference type="Proteomes" id="UP000320431"/>
    </source>
</evidence>
<reference evidence="3 4" key="1">
    <citation type="submission" date="2019-10" db="EMBL/GenBank/DDBJ databases">
        <title>Lysobacter alkalisoli sp. nov., isolated from saline-alkaline soil.</title>
        <authorList>
            <person name="Sun J.-Q."/>
        </authorList>
    </citation>
    <scope>NUCLEOTIDE SEQUENCE [LARGE SCALE GENOMIC DNA]</scope>
    <source>
        <strain evidence="3 4">KCTC 42381</strain>
    </source>
</reference>
<dbReference type="Proteomes" id="UP000320431">
    <property type="component" value="Unassembled WGS sequence"/>
</dbReference>
<dbReference type="AlphaFoldDB" id="A0A508B0B8"/>
<comment type="caution">
    <text evidence="3">The sequence shown here is derived from an EMBL/GenBank/DDBJ whole genome shotgun (WGS) entry which is preliminary data.</text>
</comment>
<organism evidence="3 4">
    <name type="scientific">Marilutibacter maris</name>
    <dbReference type="NCBI Taxonomy" id="1605891"/>
    <lineage>
        <taxon>Bacteria</taxon>
        <taxon>Pseudomonadati</taxon>
        <taxon>Pseudomonadota</taxon>
        <taxon>Gammaproteobacteria</taxon>
        <taxon>Lysobacterales</taxon>
        <taxon>Lysobacteraceae</taxon>
        <taxon>Marilutibacter</taxon>
    </lineage>
</organism>
<dbReference type="Gene3D" id="3.30.70.970">
    <property type="entry name" value="RraB-like"/>
    <property type="match status" value="1"/>
</dbReference>
<dbReference type="Pfam" id="PF06877">
    <property type="entry name" value="RraB"/>
    <property type="match status" value="1"/>
</dbReference>